<keyword evidence="3" id="KW-0808">Transferase</keyword>
<dbReference type="GO" id="GO:0009307">
    <property type="term" value="P:DNA restriction-modification system"/>
    <property type="evidence" value="ECO:0007669"/>
    <property type="project" value="InterPro"/>
</dbReference>
<reference evidence="6 7" key="1">
    <citation type="submission" date="2018-04" db="EMBL/GenBank/DDBJ databases">
        <title>Novel Campyloabacter and Helicobacter Species and Strains.</title>
        <authorList>
            <person name="Mannion A.J."/>
            <person name="Shen Z."/>
            <person name="Fox J.G."/>
        </authorList>
    </citation>
    <scope>NUCLEOTIDE SEQUENCE [LARGE SCALE GENOMIC DNA]</scope>
    <source>
        <strain evidence="6 7">MIT 99-5101</strain>
    </source>
</reference>
<evidence type="ECO:0000256" key="3">
    <source>
        <dbReference type="ARBA" id="ARBA00022679"/>
    </source>
</evidence>
<name>A0A3D8IDU1_9HELI</name>
<dbReference type="RefSeq" id="WP_115551307.1">
    <property type="nucleotide sequence ID" value="NZ_CAONBV010000006.1"/>
</dbReference>
<dbReference type="EC" id="2.1.1.72" evidence="1"/>
<keyword evidence="4" id="KW-0949">S-adenosyl-L-methionine</keyword>
<dbReference type="SUPFAM" id="SSF53335">
    <property type="entry name" value="S-adenosyl-L-methionine-dependent methyltransferases"/>
    <property type="match status" value="1"/>
</dbReference>
<gene>
    <name evidence="6" type="ORF">CQA43_03880</name>
</gene>
<dbReference type="InterPro" id="IPR012327">
    <property type="entry name" value="MeTrfase_D12"/>
</dbReference>
<dbReference type="PANTHER" id="PTHR30481:SF3">
    <property type="entry name" value="DNA ADENINE METHYLASE"/>
    <property type="match status" value="1"/>
</dbReference>
<accession>A0A3D8IDU1</accession>
<proteinExistence type="predicted"/>
<dbReference type="GeneID" id="82535422"/>
<comment type="caution">
    <text evidence="6">The sequence shown here is derived from an EMBL/GenBank/DDBJ whole genome shotgun (WGS) entry which is preliminary data.</text>
</comment>
<dbReference type="Proteomes" id="UP000256650">
    <property type="component" value="Unassembled WGS sequence"/>
</dbReference>
<dbReference type="GO" id="GO:1904047">
    <property type="term" value="F:S-adenosyl-L-methionine binding"/>
    <property type="evidence" value="ECO:0007669"/>
    <property type="project" value="TreeGrafter"/>
</dbReference>
<dbReference type="AlphaFoldDB" id="A0A3D8IDU1"/>
<dbReference type="InterPro" id="IPR029063">
    <property type="entry name" value="SAM-dependent_MTases_sf"/>
</dbReference>
<dbReference type="OrthoDB" id="9805629at2"/>
<dbReference type="Pfam" id="PF02086">
    <property type="entry name" value="MethyltransfD12"/>
    <property type="match status" value="2"/>
</dbReference>
<comment type="catalytic activity">
    <reaction evidence="5">
        <text>a 2'-deoxyadenosine in DNA + S-adenosyl-L-methionine = an N(6)-methyl-2'-deoxyadenosine in DNA + S-adenosyl-L-homocysteine + H(+)</text>
        <dbReference type="Rhea" id="RHEA:15197"/>
        <dbReference type="Rhea" id="RHEA-COMP:12418"/>
        <dbReference type="Rhea" id="RHEA-COMP:12419"/>
        <dbReference type="ChEBI" id="CHEBI:15378"/>
        <dbReference type="ChEBI" id="CHEBI:57856"/>
        <dbReference type="ChEBI" id="CHEBI:59789"/>
        <dbReference type="ChEBI" id="CHEBI:90615"/>
        <dbReference type="ChEBI" id="CHEBI:90616"/>
        <dbReference type="EC" id="2.1.1.72"/>
    </reaction>
</comment>
<dbReference type="Gene3D" id="3.40.50.150">
    <property type="entry name" value="Vaccinia Virus protein VP39"/>
    <property type="match status" value="2"/>
</dbReference>
<evidence type="ECO:0000313" key="6">
    <source>
        <dbReference type="EMBL" id="RDU63278.1"/>
    </source>
</evidence>
<keyword evidence="2" id="KW-0489">Methyltransferase</keyword>
<evidence type="ECO:0000313" key="7">
    <source>
        <dbReference type="Proteomes" id="UP000256650"/>
    </source>
</evidence>
<evidence type="ECO:0000256" key="5">
    <source>
        <dbReference type="ARBA" id="ARBA00047942"/>
    </source>
</evidence>
<evidence type="ECO:0000256" key="1">
    <source>
        <dbReference type="ARBA" id="ARBA00011900"/>
    </source>
</evidence>
<evidence type="ECO:0000256" key="4">
    <source>
        <dbReference type="ARBA" id="ARBA00022691"/>
    </source>
</evidence>
<dbReference type="GO" id="GO:0043565">
    <property type="term" value="F:sequence-specific DNA binding"/>
    <property type="evidence" value="ECO:0007669"/>
    <property type="project" value="TreeGrafter"/>
</dbReference>
<keyword evidence="7" id="KW-1185">Reference proteome</keyword>
<evidence type="ECO:0000256" key="2">
    <source>
        <dbReference type="ARBA" id="ARBA00022603"/>
    </source>
</evidence>
<organism evidence="6 7">
    <name type="scientific">Helicobacter ganmani</name>
    <dbReference type="NCBI Taxonomy" id="60246"/>
    <lineage>
        <taxon>Bacteria</taxon>
        <taxon>Pseudomonadati</taxon>
        <taxon>Campylobacterota</taxon>
        <taxon>Epsilonproteobacteria</taxon>
        <taxon>Campylobacterales</taxon>
        <taxon>Helicobacteraceae</taxon>
        <taxon>Helicobacter</taxon>
    </lineage>
</organism>
<dbReference type="EMBL" id="NXLS01000003">
    <property type="protein sequence ID" value="RDU63278.1"/>
    <property type="molecule type" value="Genomic_DNA"/>
</dbReference>
<dbReference type="InterPro" id="IPR002052">
    <property type="entry name" value="DNA_methylase_N6_adenine_CS"/>
</dbReference>
<protein>
    <recommendedName>
        <fullName evidence="1">site-specific DNA-methyltransferase (adenine-specific)</fullName>
        <ecNumber evidence="1">2.1.1.72</ecNumber>
    </recommendedName>
</protein>
<dbReference type="GO" id="GO:0009007">
    <property type="term" value="F:site-specific DNA-methyltransferase (adenine-specific) activity"/>
    <property type="evidence" value="ECO:0007669"/>
    <property type="project" value="UniProtKB-EC"/>
</dbReference>
<dbReference type="PROSITE" id="PS00092">
    <property type="entry name" value="N6_MTASE"/>
    <property type="match status" value="1"/>
</dbReference>
<dbReference type="GO" id="GO:0032259">
    <property type="term" value="P:methylation"/>
    <property type="evidence" value="ECO:0007669"/>
    <property type="project" value="UniProtKB-KW"/>
</dbReference>
<dbReference type="PANTHER" id="PTHR30481">
    <property type="entry name" value="DNA ADENINE METHYLASE"/>
    <property type="match status" value="1"/>
</dbReference>
<sequence length="161" mass="18854">MKIKIPPLKIQGIKSKLVCSIKSTMKWDNQGIYLEPFMGSGVVGFNIAPNGDFIYCDPPYIDRHCDYFNAWNETKEKELYEILSSTKAKFILSTWHSNRYRENKYIITLWNRFYNDIIEHFYHLGASENNRNAIKEALIKNYVVDTNFIPSNPARQKSLFG</sequence>
<dbReference type="GO" id="GO:0006298">
    <property type="term" value="P:mismatch repair"/>
    <property type="evidence" value="ECO:0007669"/>
    <property type="project" value="TreeGrafter"/>
</dbReference>